<evidence type="ECO:0000259" key="12">
    <source>
        <dbReference type="Pfam" id="PF12019"/>
    </source>
</evidence>
<keyword evidence="6 11" id="KW-0812">Transmembrane</keyword>
<evidence type="ECO:0000256" key="4">
    <source>
        <dbReference type="ARBA" id="ARBA00022481"/>
    </source>
</evidence>
<keyword evidence="3" id="KW-1003">Cell membrane</keyword>
<dbReference type="Pfam" id="PF12019">
    <property type="entry name" value="GspH"/>
    <property type="match status" value="1"/>
</dbReference>
<evidence type="ECO:0000256" key="10">
    <source>
        <dbReference type="ARBA" id="ARBA00030775"/>
    </source>
</evidence>
<comment type="caution">
    <text evidence="13">The sequence shown here is derived from an EMBL/GenBank/DDBJ whole genome shotgun (WGS) entry which is preliminary data.</text>
</comment>
<dbReference type="InterPro" id="IPR022346">
    <property type="entry name" value="T2SS_GspH"/>
</dbReference>
<feature type="transmembrane region" description="Helical" evidence="11">
    <location>
        <begin position="6"/>
        <end position="29"/>
    </location>
</feature>
<dbReference type="Pfam" id="PF07963">
    <property type="entry name" value="N_methyl"/>
    <property type="match status" value="1"/>
</dbReference>
<keyword evidence="4" id="KW-0488">Methylation</keyword>
<dbReference type="GO" id="GO:0015628">
    <property type="term" value="P:protein secretion by the type II secretion system"/>
    <property type="evidence" value="ECO:0007669"/>
    <property type="project" value="InterPro"/>
</dbReference>
<sequence length="175" mass="19258">MPQRGLTLLELLITLVILSLLLTIGLPGFQRQIEETRTLTMTQTLQDAIQLARQRAVSRNGRVTLRPLGDWEQGWELFDDGNHNGVRDDGEHVVLTHQLPPDLGGVTISGNQPMNRAISYIGTGESRHASGTPLGGFQAGRLTICSPDQSFGYELVLARMGRMRRQTVGPEVCTN</sequence>
<dbReference type="EMBL" id="RJUK01000004">
    <property type="protein sequence ID" value="ROQ17054.1"/>
    <property type="molecule type" value="Genomic_DNA"/>
</dbReference>
<keyword evidence="8 11" id="KW-0472">Membrane</keyword>
<dbReference type="AlphaFoldDB" id="A0A3N1NAY5"/>
<protein>
    <recommendedName>
        <fullName evidence="2">Type II secretion system protein H</fullName>
    </recommendedName>
    <alternativeName>
        <fullName evidence="10">General secretion pathway protein H</fullName>
    </alternativeName>
</protein>
<dbReference type="OrthoDB" id="5732776at2"/>
<evidence type="ECO:0000256" key="2">
    <source>
        <dbReference type="ARBA" id="ARBA00021549"/>
    </source>
</evidence>
<dbReference type="NCBIfam" id="TIGR02532">
    <property type="entry name" value="IV_pilin_GFxxxE"/>
    <property type="match status" value="1"/>
</dbReference>
<dbReference type="GO" id="GO:0015627">
    <property type="term" value="C:type II protein secretion system complex"/>
    <property type="evidence" value="ECO:0007669"/>
    <property type="project" value="InterPro"/>
</dbReference>
<dbReference type="Proteomes" id="UP000273643">
    <property type="component" value="Unassembled WGS sequence"/>
</dbReference>
<organism evidence="13 14">
    <name type="scientific">Marinimicrobium koreense</name>
    <dbReference type="NCBI Taxonomy" id="306545"/>
    <lineage>
        <taxon>Bacteria</taxon>
        <taxon>Pseudomonadati</taxon>
        <taxon>Pseudomonadota</taxon>
        <taxon>Gammaproteobacteria</taxon>
        <taxon>Cellvibrionales</taxon>
        <taxon>Cellvibrionaceae</taxon>
        <taxon>Marinimicrobium</taxon>
    </lineage>
</organism>
<proteinExistence type="inferred from homology"/>
<dbReference type="InterPro" id="IPR045584">
    <property type="entry name" value="Pilin-like"/>
</dbReference>
<reference evidence="13 14" key="1">
    <citation type="submission" date="2018-11" db="EMBL/GenBank/DDBJ databases">
        <title>Genomic Encyclopedia of Type Strains, Phase IV (KMG-IV): sequencing the most valuable type-strain genomes for metagenomic binning, comparative biology and taxonomic classification.</title>
        <authorList>
            <person name="Goeker M."/>
        </authorList>
    </citation>
    <scope>NUCLEOTIDE SEQUENCE [LARGE SCALE GENOMIC DNA]</scope>
    <source>
        <strain evidence="13 14">DSM 16974</strain>
    </source>
</reference>
<keyword evidence="7 11" id="KW-1133">Transmembrane helix</keyword>
<name>A0A3N1NAY5_9GAMM</name>
<evidence type="ECO:0000256" key="7">
    <source>
        <dbReference type="ARBA" id="ARBA00022989"/>
    </source>
</evidence>
<evidence type="ECO:0000256" key="3">
    <source>
        <dbReference type="ARBA" id="ARBA00022475"/>
    </source>
</evidence>
<dbReference type="SUPFAM" id="SSF54523">
    <property type="entry name" value="Pili subunits"/>
    <property type="match status" value="1"/>
</dbReference>
<keyword evidence="14" id="KW-1185">Reference proteome</keyword>
<evidence type="ECO:0000256" key="11">
    <source>
        <dbReference type="SAM" id="Phobius"/>
    </source>
</evidence>
<evidence type="ECO:0000256" key="8">
    <source>
        <dbReference type="ARBA" id="ARBA00023136"/>
    </source>
</evidence>
<evidence type="ECO:0000256" key="6">
    <source>
        <dbReference type="ARBA" id="ARBA00022692"/>
    </source>
</evidence>
<dbReference type="GO" id="GO:0005886">
    <property type="term" value="C:plasma membrane"/>
    <property type="evidence" value="ECO:0007669"/>
    <property type="project" value="UniProtKB-SubCell"/>
</dbReference>
<dbReference type="PROSITE" id="PS00409">
    <property type="entry name" value="PROKAR_NTER_METHYL"/>
    <property type="match status" value="1"/>
</dbReference>
<dbReference type="InterPro" id="IPR012902">
    <property type="entry name" value="N_methyl_site"/>
</dbReference>
<evidence type="ECO:0000313" key="13">
    <source>
        <dbReference type="EMBL" id="ROQ17054.1"/>
    </source>
</evidence>
<gene>
    <name evidence="13" type="ORF">EDC38_3169</name>
</gene>
<comment type="subcellular location">
    <subcellularLocation>
        <location evidence="1">Cell inner membrane</location>
        <topology evidence="1">Single-pass membrane protein</topology>
    </subcellularLocation>
</comment>
<comment type="similarity">
    <text evidence="9">Belongs to the GSP H family.</text>
</comment>
<keyword evidence="5" id="KW-0997">Cell inner membrane</keyword>
<evidence type="ECO:0000256" key="9">
    <source>
        <dbReference type="ARBA" id="ARBA00025772"/>
    </source>
</evidence>
<evidence type="ECO:0000256" key="5">
    <source>
        <dbReference type="ARBA" id="ARBA00022519"/>
    </source>
</evidence>
<evidence type="ECO:0000256" key="1">
    <source>
        <dbReference type="ARBA" id="ARBA00004377"/>
    </source>
</evidence>
<dbReference type="RefSeq" id="WP_123639579.1">
    <property type="nucleotide sequence ID" value="NZ_RJUK01000004.1"/>
</dbReference>
<dbReference type="Gene3D" id="3.55.40.10">
    <property type="entry name" value="minor pseudopilin epsh domain"/>
    <property type="match status" value="1"/>
</dbReference>
<feature type="domain" description="General secretion pathway GspH" evidence="12">
    <location>
        <begin position="42"/>
        <end position="161"/>
    </location>
</feature>
<evidence type="ECO:0000313" key="14">
    <source>
        <dbReference type="Proteomes" id="UP000273643"/>
    </source>
</evidence>
<accession>A0A3N1NAY5</accession>